<dbReference type="Pfam" id="PF05404">
    <property type="entry name" value="TRAP-delta"/>
    <property type="match status" value="1"/>
</dbReference>
<evidence type="ECO:0000313" key="15">
    <source>
        <dbReference type="EMBL" id="KPM07739.1"/>
    </source>
</evidence>
<evidence type="ECO:0000256" key="14">
    <source>
        <dbReference type="ARBA" id="ARBA00031791"/>
    </source>
</evidence>
<evidence type="ECO:0000313" key="16">
    <source>
        <dbReference type="Proteomes" id="UP000616769"/>
    </source>
</evidence>
<keyword evidence="10" id="KW-0832">Ubl conjugation</keyword>
<protein>
    <recommendedName>
        <fullName evidence="5">Translocon-associated protein subunit delta</fullName>
    </recommendedName>
    <alternativeName>
        <fullName evidence="14">Signal sequence receptor subunit delta</fullName>
    </alternativeName>
</protein>
<dbReference type="OrthoDB" id="10055808at2759"/>
<comment type="caution">
    <text evidence="15">The sequence shown here is derived from an EMBL/GenBank/DDBJ whole genome shotgun (WGS) entry which is preliminary data.</text>
</comment>
<keyword evidence="6" id="KW-1017">Isopeptide bond</keyword>
<evidence type="ECO:0000256" key="9">
    <source>
        <dbReference type="ARBA" id="ARBA00022824"/>
    </source>
</evidence>
<keyword evidence="7" id="KW-0812">Transmembrane</keyword>
<keyword evidence="9" id="KW-0256">Endoplasmic reticulum</keyword>
<evidence type="ECO:0000256" key="12">
    <source>
        <dbReference type="ARBA" id="ARBA00023136"/>
    </source>
</evidence>
<organism evidence="15 16">
    <name type="scientific">Sarcoptes scabiei</name>
    <name type="common">Itch mite</name>
    <name type="synonym">Acarus scabiei</name>
    <dbReference type="NCBI Taxonomy" id="52283"/>
    <lineage>
        <taxon>Eukaryota</taxon>
        <taxon>Metazoa</taxon>
        <taxon>Ecdysozoa</taxon>
        <taxon>Arthropoda</taxon>
        <taxon>Chelicerata</taxon>
        <taxon>Arachnida</taxon>
        <taxon>Acari</taxon>
        <taxon>Acariformes</taxon>
        <taxon>Sarcoptiformes</taxon>
        <taxon>Astigmata</taxon>
        <taxon>Psoroptidia</taxon>
        <taxon>Sarcoptoidea</taxon>
        <taxon>Sarcoptidae</taxon>
        <taxon>Sarcoptinae</taxon>
        <taxon>Sarcoptes</taxon>
    </lineage>
</organism>
<comment type="similarity">
    <text evidence="3">Belongs to the TRAP-delta family.</text>
</comment>
<dbReference type="EMBL" id="JXLN01011844">
    <property type="protein sequence ID" value="KPM07739.1"/>
    <property type="molecule type" value="Genomic_DNA"/>
</dbReference>
<evidence type="ECO:0000256" key="8">
    <source>
        <dbReference type="ARBA" id="ARBA00022729"/>
    </source>
</evidence>
<dbReference type="PANTHER" id="PTHR12731">
    <property type="entry name" value="TRANSLOCON-ASSOCIATED PROTEIN, DELTA SUBUNIT"/>
    <property type="match status" value="1"/>
</dbReference>
<dbReference type="Proteomes" id="UP000616769">
    <property type="component" value="Unassembled WGS sequence"/>
</dbReference>
<sequence length="155" mass="17544">MILIVPIQSQSCKLQSTKPYSADDGLVLTSVGYMIEFSATCPKDVVPAFAMVNDRILSVVKLDDNRFQVSWTIDLALASSGSYSIPIYDDQSFQLLMKKSSPRSSDVEPLFRIDYQHTSPYRGPIVRSEFATLLVILLFSYRAISYRFKIMNKLI</sequence>
<name>A0A132AA26_SARSC</name>
<evidence type="ECO:0000256" key="10">
    <source>
        <dbReference type="ARBA" id="ARBA00022843"/>
    </source>
</evidence>
<evidence type="ECO:0000256" key="4">
    <source>
        <dbReference type="ARBA" id="ARBA00011819"/>
    </source>
</evidence>
<dbReference type="GO" id="GO:0005789">
    <property type="term" value="C:endoplasmic reticulum membrane"/>
    <property type="evidence" value="ECO:0007669"/>
    <property type="project" value="UniProtKB-SubCell"/>
</dbReference>
<keyword evidence="8" id="KW-0732">Signal</keyword>
<dbReference type="AlphaFoldDB" id="A0A132AA26"/>
<gene>
    <name evidence="15" type="ORF">QR98_0062390</name>
</gene>
<evidence type="ECO:0000256" key="11">
    <source>
        <dbReference type="ARBA" id="ARBA00022989"/>
    </source>
</evidence>
<keyword evidence="12" id="KW-0472">Membrane</keyword>
<comment type="subunit">
    <text evidence="4">Heterotetramer of TRAP-alpha, TRAP-beta, TRAP-delta and TRAP-gamma.</text>
</comment>
<keyword evidence="13" id="KW-1015">Disulfide bond</keyword>
<evidence type="ECO:0000256" key="2">
    <source>
        <dbReference type="ARBA" id="ARBA00004115"/>
    </source>
</evidence>
<dbReference type="VEuPathDB" id="VectorBase:SSCA006672"/>
<evidence type="ECO:0000256" key="5">
    <source>
        <dbReference type="ARBA" id="ARBA00014387"/>
    </source>
</evidence>
<keyword evidence="11" id="KW-1133">Transmembrane helix</keyword>
<dbReference type="InterPro" id="IPR008855">
    <property type="entry name" value="TRAP-delta"/>
</dbReference>
<evidence type="ECO:0000256" key="7">
    <source>
        <dbReference type="ARBA" id="ARBA00022692"/>
    </source>
</evidence>
<evidence type="ECO:0000256" key="6">
    <source>
        <dbReference type="ARBA" id="ARBA00022499"/>
    </source>
</evidence>
<comment type="function">
    <text evidence="1">TRAP proteins are part of a complex whose function is to bind calcium to the ER membrane and thereby regulate the retention of ER resident proteins.</text>
</comment>
<comment type="subcellular location">
    <subcellularLocation>
        <location evidence="2">Endoplasmic reticulum membrane</location>
        <topology evidence="2">Single-pass type I membrane protein</topology>
    </subcellularLocation>
</comment>
<evidence type="ECO:0000256" key="13">
    <source>
        <dbReference type="ARBA" id="ARBA00023157"/>
    </source>
</evidence>
<proteinExistence type="inferred from homology"/>
<evidence type="ECO:0000256" key="3">
    <source>
        <dbReference type="ARBA" id="ARBA00009294"/>
    </source>
</evidence>
<dbReference type="PANTHER" id="PTHR12731:SF1">
    <property type="entry name" value="TRANSLOCON-ASSOCIATED PROTEIN SUBUNIT DELTA"/>
    <property type="match status" value="1"/>
</dbReference>
<evidence type="ECO:0000256" key="1">
    <source>
        <dbReference type="ARBA" id="ARBA00002838"/>
    </source>
</evidence>
<accession>A0A132AA26</accession>
<reference evidence="15 16" key="1">
    <citation type="journal article" date="2015" name="Parasit. Vectors">
        <title>Draft genome of the scabies mite.</title>
        <authorList>
            <person name="Rider S.D.Jr."/>
            <person name="Morgan M.S."/>
            <person name="Arlian L.G."/>
        </authorList>
    </citation>
    <scope>NUCLEOTIDE SEQUENCE [LARGE SCALE GENOMIC DNA]</scope>
    <source>
        <strain evidence="15">Arlian Lab</strain>
    </source>
</reference>